<gene>
    <name evidence="5" type="ORF">ACFSJ0_05845</name>
</gene>
<reference evidence="6" key="1">
    <citation type="journal article" date="2019" name="Int. J. Syst. Evol. Microbiol.">
        <title>The Global Catalogue of Microorganisms (GCM) 10K type strain sequencing project: providing services to taxonomists for standard genome sequencing and annotation.</title>
        <authorList>
            <consortium name="The Broad Institute Genomics Platform"/>
            <consortium name="The Broad Institute Genome Sequencing Center for Infectious Disease"/>
            <person name="Wu L."/>
            <person name="Ma J."/>
        </authorList>
    </citation>
    <scope>NUCLEOTIDE SEQUENCE [LARGE SCALE GENOMIC DNA]</scope>
    <source>
        <strain evidence="6">CGMCC 1.15399</strain>
    </source>
</reference>
<accession>A0ABW4G3L6</accession>
<keyword evidence="1" id="KW-0560">Oxidoreductase</keyword>
<dbReference type="GO" id="GO:0004497">
    <property type="term" value="F:monooxygenase activity"/>
    <property type="evidence" value="ECO:0007669"/>
    <property type="project" value="UniProtKB-KW"/>
</dbReference>
<keyword evidence="6" id="KW-1185">Reference proteome</keyword>
<feature type="compositionally biased region" description="Low complexity" evidence="3">
    <location>
        <begin position="444"/>
        <end position="498"/>
    </location>
</feature>
<evidence type="ECO:0000256" key="2">
    <source>
        <dbReference type="ARBA" id="ARBA00023033"/>
    </source>
</evidence>
<dbReference type="Pfam" id="PF01494">
    <property type="entry name" value="FAD_binding_3"/>
    <property type="match status" value="1"/>
</dbReference>
<feature type="region of interest" description="Disordered" evidence="3">
    <location>
        <begin position="325"/>
        <end position="505"/>
    </location>
</feature>
<dbReference type="InterPro" id="IPR050493">
    <property type="entry name" value="FAD-dep_Monooxygenase_BioMet"/>
</dbReference>
<evidence type="ECO:0000256" key="1">
    <source>
        <dbReference type="ARBA" id="ARBA00023002"/>
    </source>
</evidence>
<feature type="domain" description="FAD-binding" evidence="4">
    <location>
        <begin position="4"/>
        <end position="302"/>
    </location>
</feature>
<evidence type="ECO:0000313" key="5">
    <source>
        <dbReference type="EMBL" id="MFD1536546.1"/>
    </source>
</evidence>
<evidence type="ECO:0000259" key="4">
    <source>
        <dbReference type="Pfam" id="PF01494"/>
    </source>
</evidence>
<organism evidence="5 6">
    <name type="scientific">Nonomuraea guangzhouensis</name>
    <dbReference type="NCBI Taxonomy" id="1291555"/>
    <lineage>
        <taxon>Bacteria</taxon>
        <taxon>Bacillati</taxon>
        <taxon>Actinomycetota</taxon>
        <taxon>Actinomycetes</taxon>
        <taxon>Streptosporangiales</taxon>
        <taxon>Streptosporangiaceae</taxon>
        <taxon>Nonomuraea</taxon>
    </lineage>
</organism>
<feature type="compositionally biased region" description="Basic and acidic residues" evidence="3">
    <location>
        <begin position="385"/>
        <end position="408"/>
    </location>
</feature>
<protein>
    <submittedName>
        <fullName evidence="5">FAD-dependent monooxygenase</fullName>
    </submittedName>
</protein>
<dbReference type="EMBL" id="JBHUCM010000005">
    <property type="protein sequence ID" value="MFD1536546.1"/>
    <property type="molecule type" value="Genomic_DNA"/>
</dbReference>
<dbReference type="RefSeq" id="WP_219530235.1">
    <property type="nucleotide sequence ID" value="NZ_JAHKRM010000008.1"/>
</dbReference>
<dbReference type="Proteomes" id="UP001597097">
    <property type="component" value="Unassembled WGS sequence"/>
</dbReference>
<comment type="caution">
    <text evidence="5">The sequence shown here is derived from an EMBL/GenBank/DDBJ whole genome shotgun (WGS) entry which is preliminary data.</text>
</comment>
<dbReference type="PANTHER" id="PTHR13789">
    <property type="entry name" value="MONOOXYGENASE"/>
    <property type="match status" value="1"/>
</dbReference>
<evidence type="ECO:0000313" key="6">
    <source>
        <dbReference type="Proteomes" id="UP001597097"/>
    </source>
</evidence>
<dbReference type="PANTHER" id="PTHR13789:SF309">
    <property type="entry name" value="PUTATIVE (AFU_ORTHOLOGUE AFUA_6G14510)-RELATED"/>
    <property type="match status" value="1"/>
</dbReference>
<dbReference type="InterPro" id="IPR002938">
    <property type="entry name" value="FAD-bd"/>
</dbReference>
<feature type="compositionally biased region" description="Basic and acidic residues" evidence="3">
    <location>
        <begin position="415"/>
        <end position="428"/>
    </location>
</feature>
<proteinExistence type="predicted"/>
<evidence type="ECO:0000256" key="3">
    <source>
        <dbReference type="SAM" id="MobiDB-lite"/>
    </source>
</evidence>
<keyword evidence="2 5" id="KW-0503">Monooxygenase</keyword>
<sequence>MARAVVIGGGIGGLTAGIALRRKGWDVLVLERAPKLEPVGSGVAVAANALKALDVIGLGDRVRKLSRIQGQVGVRHQNGRWLTHTTEDKAQKLYGDSVVILLRADLVEVLVEALGHEHLRLNTTVTSVDADRGIVRTGDGDMEADLIVAADGIHSATRAALFPDHPGPVYSGVTAWRGLVPALDREIQSTETWGKGLLFGAHQMTDELVYYYATDLSPAGAVHADEREELSRRFGGWHDPIPALIRASDNARILRNDLYYFDTPLPAMHRGRVALIGDAAHPMTPNLGQGACQAIEDAIILALAANGELTVGGELRARGDLHAGTVSAGGRRLSGDLARPAPEVATDSPSLGDRPSVGLADGDSLGGRINAAPDLPYGNPSRADPPARDIPSDRINAHRNLPDARPTDENLSGADRPHRDSRNGHVDADPGLLSARLGGGNLASGGPAAEGSAAGGPADADPADAGPAGTDPADAGPAGTDPADAGPAGTDPADAGPAVRGPAGAWLAGGRVDVRDRLAAYTAARLERTAGIVRMAMTLCKMTKLRNPMAVALRNAGVAVASRLTPDLMLRSMNEILGWRPPAQDVNDQGTTG</sequence>
<name>A0ABW4G3L6_9ACTN</name>